<evidence type="ECO:0000259" key="1">
    <source>
        <dbReference type="Pfam" id="PF13472"/>
    </source>
</evidence>
<feature type="domain" description="SGNH hydrolase-type esterase" evidence="1">
    <location>
        <begin position="59"/>
        <end position="223"/>
    </location>
</feature>
<name>A0ABW4ZGM9_9SPHI</name>
<dbReference type="PANTHER" id="PTHR30383">
    <property type="entry name" value="THIOESTERASE 1/PROTEASE 1/LYSOPHOSPHOLIPASE L1"/>
    <property type="match status" value="1"/>
</dbReference>
<accession>A0ABW4ZGM9</accession>
<reference evidence="3" key="1">
    <citation type="journal article" date="2019" name="Int. J. Syst. Evol. Microbiol.">
        <title>The Global Catalogue of Microorganisms (GCM) 10K type strain sequencing project: providing services to taxonomists for standard genome sequencing and annotation.</title>
        <authorList>
            <consortium name="The Broad Institute Genomics Platform"/>
            <consortium name="The Broad Institute Genome Sequencing Center for Infectious Disease"/>
            <person name="Wu L."/>
            <person name="Ma J."/>
        </authorList>
    </citation>
    <scope>NUCLEOTIDE SEQUENCE [LARGE SCALE GENOMIC DNA]</scope>
    <source>
        <strain evidence="3">KCTC 42217</strain>
    </source>
</reference>
<gene>
    <name evidence="2" type="ORF">ACFSJU_02255</name>
</gene>
<dbReference type="PANTHER" id="PTHR30383:SF24">
    <property type="entry name" value="THIOESTERASE 1_PROTEASE 1_LYSOPHOSPHOLIPASE L1"/>
    <property type="match status" value="1"/>
</dbReference>
<proteinExistence type="predicted"/>
<evidence type="ECO:0000313" key="3">
    <source>
        <dbReference type="Proteomes" id="UP001597387"/>
    </source>
</evidence>
<organism evidence="2 3">
    <name type="scientific">Paradesertivirga mongoliensis</name>
    <dbReference type="NCBI Taxonomy" id="2100740"/>
    <lineage>
        <taxon>Bacteria</taxon>
        <taxon>Pseudomonadati</taxon>
        <taxon>Bacteroidota</taxon>
        <taxon>Sphingobacteriia</taxon>
        <taxon>Sphingobacteriales</taxon>
        <taxon>Sphingobacteriaceae</taxon>
        <taxon>Paradesertivirga</taxon>
    </lineage>
</organism>
<comment type="caution">
    <text evidence="2">The sequence shown here is derived from an EMBL/GenBank/DDBJ whole genome shotgun (WGS) entry which is preliminary data.</text>
</comment>
<dbReference type="InterPro" id="IPR013830">
    <property type="entry name" value="SGNH_hydro"/>
</dbReference>
<protein>
    <submittedName>
        <fullName evidence="2">Arylesterase</fullName>
    </submittedName>
</protein>
<keyword evidence="3" id="KW-1185">Reference proteome</keyword>
<evidence type="ECO:0000313" key="2">
    <source>
        <dbReference type="EMBL" id="MFD2161193.1"/>
    </source>
</evidence>
<dbReference type="Proteomes" id="UP001597387">
    <property type="component" value="Unassembled WGS sequence"/>
</dbReference>
<dbReference type="Pfam" id="PF13472">
    <property type="entry name" value="Lipase_GDSL_2"/>
    <property type="match status" value="1"/>
</dbReference>
<sequence>MFRITITIGKRQAQMKFLKSILFLIVVLTAACNSDNNKLTGNKNKKEGADTVMKKTILFFGNSLTAGYGLEDSEDAFPAVIQRKIDSLQLPYKVINAGLSGETTSGGVNRINWLLKQQIDIFVLELGANDGLRGIPVTETKKNLQSILDTVKSRYPNAKRILLGMEVPPNMGGKYVAEFRGIFREVAEKNNIPFVPFMLEGVAGNVKLNLRDGIHPTAEGYRIVAENVWEVLKEEL</sequence>
<dbReference type="CDD" id="cd01822">
    <property type="entry name" value="Lysophospholipase_L1_like"/>
    <property type="match status" value="1"/>
</dbReference>
<dbReference type="InterPro" id="IPR051532">
    <property type="entry name" value="Ester_Hydrolysis_Enzymes"/>
</dbReference>
<dbReference type="Gene3D" id="3.40.50.1110">
    <property type="entry name" value="SGNH hydrolase"/>
    <property type="match status" value="1"/>
</dbReference>
<dbReference type="RefSeq" id="WP_255899952.1">
    <property type="nucleotide sequence ID" value="NZ_JAFMZO010000001.1"/>
</dbReference>
<dbReference type="EMBL" id="JBHUHZ010000001">
    <property type="protein sequence ID" value="MFD2161193.1"/>
    <property type="molecule type" value="Genomic_DNA"/>
</dbReference>
<dbReference type="InterPro" id="IPR036514">
    <property type="entry name" value="SGNH_hydro_sf"/>
</dbReference>
<dbReference type="PROSITE" id="PS51257">
    <property type="entry name" value="PROKAR_LIPOPROTEIN"/>
    <property type="match status" value="1"/>
</dbReference>
<dbReference type="SUPFAM" id="SSF52266">
    <property type="entry name" value="SGNH hydrolase"/>
    <property type="match status" value="1"/>
</dbReference>